<evidence type="ECO:0000313" key="3">
    <source>
        <dbReference type="EMBL" id="GAA5533901.1"/>
    </source>
</evidence>
<feature type="coiled-coil region" evidence="1">
    <location>
        <begin position="207"/>
        <end position="241"/>
    </location>
</feature>
<comment type="caution">
    <text evidence="3">The sequence shown here is derived from an EMBL/GenBank/DDBJ whole genome shotgun (WGS) entry which is preliminary data.</text>
</comment>
<sequence>MNTVRLTARLRKPALITLVACTLAAPSTAHAQDLGSILGSLGNITQLLQSGGIMSMISMIPGLNFLAGVGPIMDIVKMIPGLDGLLGSIPGLNEILGLLGMSGGGNLGPLSAQINQIAKWITAAKQIHDTAKNIIRPTNFTDFVSSTNQIMRLAGLNKTFTAAQYQSDPQGVAQTALSQLDVRQSQIMADLARAMTPVEANAIREKAAALQDLKGRVQRNADNAEAQNNTQKLTKETQERAMDALNYSTDAAKALKDNKKAEDIMKMVGSAALENLRVSALNSAALTAAIANQTKIQVTQAETLGQMLEEMQRARLDKANAIARQLEDDRLAAKREADRLTQYSKNLNTGISNSMSGSSLRGVNLLGGPQ</sequence>
<feature type="coiled-coil region" evidence="1">
    <location>
        <begin position="309"/>
        <end position="343"/>
    </location>
</feature>
<dbReference type="Proteomes" id="UP001404956">
    <property type="component" value="Unassembled WGS sequence"/>
</dbReference>
<keyword evidence="4" id="KW-1185">Reference proteome</keyword>
<name>A0ABP9XG53_9DEIO</name>
<reference evidence="3 4" key="1">
    <citation type="submission" date="2024-02" db="EMBL/GenBank/DDBJ databases">
        <title>Deinococcus aluminii NBRC 112889.</title>
        <authorList>
            <person name="Ichikawa N."/>
            <person name="Katano-Makiyama Y."/>
            <person name="Hidaka K."/>
        </authorList>
    </citation>
    <scope>NUCLEOTIDE SEQUENCE [LARGE SCALE GENOMIC DNA]</scope>
    <source>
        <strain evidence="3 4">NBRC 112889</strain>
    </source>
</reference>
<evidence type="ECO:0000313" key="4">
    <source>
        <dbReference type="Proteomes" id="UP001404956"/>
    </source>
</evidence>
<protein>
    <submittedName>
        <fullName evidence="3">Uncharacterized protein</fullName>
    </submittedName>
</protein>
<dbReference type="EMBL" id="BAABRV010000005">
    <property type="protein sequence ID" value="GAA5533901.1"/>
    <property type="molecule type" value="Genomic_DNA"/>
</dbReference>
<gene>
    <name evidence="3" type="ORF">Dalu01_02309</name>
</gene>
<feature type="signal peptide" evidence="2">
    <location>
        <begin position="1"/>
        <end position="31"/>
    </location>
</feature>
<organism evidence="3 4">
    <name type="scientific">Deinococcus aluminii</name>
    <dbReference type="NCBI Taxonomy" id="1656885"/>
    <lineage>
        <taxon>Bacteria</taxon>
        <taxon>Thermotogati</taxon>
        <taxon>Deinococcota</taxon>
        <taxon>Deinococci</taxon>
        <taxon>Deinococcales</taxon>
        <taxon>Deinococcaceae</taxon>
        <taxon>Deinococcus</taxon>
    </lineage>
</organism>
<keyword evidence="1" id="KW-0175">Coiled coil</keyword>
<keyword evidence="2" id="KW-0732">Signal</keyword>
<proteinExistence type="predicted"/>
<dbReference type="RefSeq" id="WP_345454736.1">
    <property type="nucleotide sequence ID" value="NZ_BAABRV010000005.1"/>
</dbReference>
<evidence type="ECO:0000256" key="1">
    <source>
        <dbReference type="SAM" id="Coils"/>
    </source>
</evidence>
<accession>A0ABP9XG53</accession>
<feature type="chain" id="PRO_5045749569" evidence="2">
    <location>
        <begin position="32"/>
        <end position="370"/>
    </location>
</feature>
<evidence type="ECO:0000256" key="2">
    <source>
        <dbReference type="SAM" id="SignalP"/>
    </source>
</evidence>